<keyword evidence="6" id="KW-0833">Ubl conjugation pathway</keyword>
<comment type="subcellular location">
    <subcellularLocation>
        <location evidence="1">Membrane</location>
        <topology evidence="1">Multi-pass membrane protein</topology>
    </subcellularLocation>
</comment>
<evidence type="ECO:0000259" key="11">
    <source>
        <dbReference type="PROSITE" id="PS51292"/>
    </source>
</evidence>
<protein>
    <recommendedName>
        <fullName evidence="11">RING-CH-type domain-containing protein</fullName>
    </recommendedName>
</protein>
<feature type="domain" description="RING-CH-type" evidence="11">
    <location>
        <begin position="42"/>
        <end position="102"/>
    </location>
</feature>
<evidence type="ECO:0000256" key="6">
    <source>
        <dbReference type="ARBA" id="ARBA00022786"/>
    </source>
</evidence>
<dbReference type="InterPro" id="IPR011016">
    <property type="entry name" value="Znf_RING-CH"/>
</dbReference>
<keyword evidence="5" id="KW-0863">Zinc-finger</keyword>
<keyword evidence="3 10" id="KW-0812">Transmembrane</keyword>
<keyword evidence="7" id="KW-0862">Zinc</keyword>
<evidence type="ECO:0000256" key="1">
    <source>
        <dbReference type="ARBA" id="ARBA00004141"/>
    </source>
</evidence>
<evidence type="ECO:0000256" key="2">
    <source>
        <dbReference type="ARBA" id="ARBA00022679"/>
    </source>
</evidence>
<keyword evidence="13" id="KW-1185">Reference proteome</keyword>
<evidence type="ECO:0000256" key="9">
    <source>
        <dbReference type="ARBA" id="ARBA00023136"/>
    </source>
</evidence>
<keyword evidence="2" id="KW-0808">Transferase</keyword>
<dbReference type="Pfam" id="PF12906">
    <property type="entry name" value="RINGv"/>
    <property type="match status" value="1"/>
</dbReference>
<evidence type="ECO:0000256" key="5">
    <source>
        <dbReference type="ARBA" id="ARBA00022771"/>
    </source>
</evidence>
<evidence type="ECO:0000313" key="12">
    <source>
        <dbReference type="EMBL" id="CAG9835034.1"/>
    </source>
</evidence>
<accession>A0A9N9XG98</accession>
<keyword evidence="9 10" id="KW-0472">Membrane</keyword>
<keyword evidence="8 10" id="KW-1133">Transmembrane helix</keyword>
<dbReference type="GO" id="GO:0004842">
    <property type="term" value="F:ubiquitin-protein transferase activity"/>
    <property type="evidence" value="ECO:0007669"/>
    <property type="project" value="TreeGrafter"/>
</dbReference>
<dbReference type="InterPro" id="IPR013083">
    <property type="entry name" value="Znf_RING/FYVE/PHD"/>
</dbReference>
<dbReference type="GO" id="GO:0016567">
    <property type="term" value="P:protein ubiquitination"/>
    <property type="evidence" value="ECO:0007669"/>
    <property type="project" value="TreeGrafter"/>
</dbReference>
<dbReference type="OrthoDB" id="273089at2759"/>
<evidence type="ECO:0000256" key="10">
    <source>
        <dbReference type="SAM" id="Phobius"/>
    </source>
</evidence>
<dbReference type="GO" id="GO:0016020">
    <property type="term" value="C:membrane"/>
    <property type="evidence" value="ECO:0007669"/>
    <property type="project" value="UniProtKB-SubCell"/>
</dbReference>
<evidence type="ECO:0000256" key="4">
    <source>
        <dbReference type="ARBA" id="ARBA00022723"/>
    </source>
</evidence>
<keyword evidence="4" id="KW-0479">Metal-binding</keyword>
<organism evidence="12 13">
    <name type="scientific">Diabrotica balteata</name>
    <name type="common">Banded cucumber beetle</name>
    <dbReference type="NCBI Taxonomy" id="107213"/>
    <lineage>
        <taxon>Eukaryota</taxon>
        <taxon>Metazoa</taxon>
        <taxon>Ecdysozoa</taxon>
        <taxon>Arthropoda</taxon>
        <taxon>Hexapoda</taxon>
        <taxon>Insecta</taxon>
        <taxon>Pterygota</taxon>
        <taxon>Neoptera</taxon>
        <taxon>Endopterygota</taxon>
        <taxon>Coleoptera</taxon>
        <taxon>Polyphaga</taxon>
        <taxon>Cucujiformia</taxon>
        <taxon>Chrysomeloidea</taxon>
        <taxon>Chrysomelidae</taxon>
        <taxon>Galerucinae</taxon>
        <taxon>Diabroticina</taxon>
        <taxon>Diabroticites</taxon>
        <taxon>Diabrotica</taxon>
    </lineage>
</organism>
<dbReference type="SMART" id="SM00744">
    <property type="entry name" value="RINGv"/>
    <property type="match status" value="1"/>
</dbReference>
<proteinExistence type="predicted"/>
<dbReference type="Gene3D" id="3.30.40.10">
    <property type="entry name" value="Zinc/RING finger domain, C3HC4 (zinc finger)"/>
    <property type="match status" value="1"/>
</dbReference>
<evidence type="ECO:0000313" key="13">
    <source>
        <dbReference type="Proteomes" id="UP001153709"/>
    </source>
</evidence>
<feature type="transmembrane region" description="Helical" evidence="10">
    <location>
        <begin position="167"/>
        <end position="191"/>
    </location>
</feature>
<dbReference type="GO" id="GO:0008270">
    <property type="term" value="F:zinc ion binding"/>
    <property type="evidence" value="ECO:0007669"/>
    <property type="project" value="UniProtKB-KW"/>
</dbReference>
<feature type="transmembrane region" description="Helical" evidence="10">
    <location>
        <begin position="130"/>
        <end position="151"/>
    </location>
</feature>
<dbReference type="SUPFAM" id="SSF57850">
    <property type="entry name" value="RING/U-box"/>
    <property type="match status" value="1"/>
</dbReference>
<name>A0A9N9XG98_DIABA</name>
<dbReference type="PANTHER" id="PTHR46065:SF3">
    <property type="entry name" value="FI20425P1"/>
    <property type="match status" value="1"/>
</dbReference>
<sequence length="229" mass="26364">MSPEFTKNLFKVKNLQVENSSAVHNELQLIENVINQKSTNTIHPAASSLCRICHTNTANECLISPCNCKGTQAHIHLSCLERWLNQSSRNYCELCMFRYSAIETKRYKLWQSFKMWIRHPLNRAHICSDLLIGVLLTMATSGLIICIVKGYEYFVIEGTKLGVQKKWIVSAIVVFLITVITVFVITMFVLLKDIILTWYKWWTSTVNIQLILPPSIDRTLSRKIDTINI</sequence>
<dbReference type="PANTHER" id="PTHR46065">
    <property type="entry name" value="E3 UBIQUITIN-PROTEIN LIGASE MARCH 2/3 FAMILY MEMBER"/>
    <property type="match status" value="1"/>
</dbReference>
<dbReference type="EMBL" id="OU898280">
    <property type="protein sequence ID" value="CAG9835034.1"/>
    <property type="molecule type" value="Genomic_DNA"/>
</dbReference>
<dbReference type="Proteomes" id="UP001153709">
    <property type="component" value="Chromosome 5"/>
</dbReference>
<reference evidence="12" key="1">
    <citation type="submission" date="2022-01" db="EMBL/GenBank/DDBJ databases">
        <authorList>
            <person name="King R."/>
        </authorList>
    </citation>
    <scope>NUCLEOTIDE SEQUENCE</scope>
</reference>
<evidence type="ECO:0000256" key="7">
    <source>
        <dbReference type="ARBA" id="ARBA00022833"/>
    </source>
</evidence>
<dbReference type="AlphaFoldDB" id="A0A9N9XG98"/>
<evidence type="ECO:0000256" key="8">
    <source>
        <dbReference type="ARBA" id="ARBA00022989"/>
    </source>
</evidence>
<dbReference type="PROSITE" id="PS51292">
    <property type="entry name" value="ZF_RING_CH"/>
    <property type="match status" value="1"/>
</dbReference>
<gene>
    <name evidence="12" type="ORF">DIABBA_LOCUS8280</name>
</gene>
<evidence type="ECO:0000256" key="3">
    <source>
        <dbReference type="ARBA" id="ARBA00022692"/>
    </source>
</evidence>